<dbReference type="InterPro" id="IPR050194">
    <property type="entry name" value="Glycosyltransferase_grp1"/>
</dbReference>
<keyword evidence="3" id="KW-1185">Reference proteome</keyword>
<dbReference type="STRING" id="1396821.SAMN05444515_10392"/>
<evidence type="ECO:0000313" key="2">
    <source>
        <dbReference type="EMBL" id="SEK59778.1"/>
    </source>
</evidence>
<dbReference type="PANTHER" id="PTHR45947:SF3">
    <property type="entry name" value="SULFOQUINOVOSYL TRANSFERASE SQD2"/>
    <property type="match status" value="1"/>
</dbReference>
<accession>A0A1H7IBG4</accession>
<dbReference type="Pfam" id="PF00534">
    <property type="entry name" value="Glycos_transf_1"/>
    <property type="match status" value="1"/>
</dbReference>
<dbReference type="Proteomes" id="UP000199256">
    <property type="component" value="Unassembled WGS sequence"/>
</dbReference>
<evidence type="ECO:0000313" key="3">
    <source>
        <dbReference type="Proteomes" id="UP000199256"/>
    </source>
</evidence>
<sequence length="133" mass="14629">MGGDSLRTAPHPNIEILPEGAMAADDFLRSLDVFFYRTNTAQWVEPHGRVVTEALATGLPVICGDLGGFIEWVRPGKNGYIISDNQEAESRMLELRSDPKLYVNLSIGARDTAESAFSREAIDRLAKHIIGDD</sequence>
<evidence type="ECO:0000259" key="1">
    <source>
        <dbReference type="Pfam" id="PF00534"/>
    </source>
</evidence>
<dbReference type="AlphaFoldDB" id="A0A1H7IBG4"/>
<protein>
    <submittedName>
        <fullName evidence="2">Glycosyl transferases group 1</fullName>
    </submittedName>
</protein>
<dbReference type="GO" id="GO:0016757">
    <property type="term" value="F:glycosyltransferase activity"/>
    <property type="evidence" value="ECO:0007669"/>
    <property type="project" value="InterPro"/>
</dbReference>
<reference evidence="3" key="1">
    <citation type="submission" date="2016-10" db="EMBL/GenBank/DDBJ databases">
        <authorList>
            <person name="Varghese N."/>
            <person name="Submissions S."/>
        </authorList>
    </citation>
    <scope>NUCLEOTIDE SEQUENCE [LARGE SCALE GENOMIC DNA]</scope>
    <source>
        <strain evidence="3">DSM 241</strain>
    </source>
</reference>
<dbReference type="Gene3D" id="3.40.50.2000">
    <property type="entry name" value="Glycogen Phosphorylase B"/>
    <property type="match status" value="1"/>
</dbReference>
<organism evidence="2 3">
    <name type="scientific">Ectothiorhodospira marina</name>
    <dbReference type="NCBI Taxonomy" id="1396821"/>
    <lineage>
        <taxon>Bacteria</taxon>
        <taxon>Pseudomonadati</taxon>
        <taxon>Pseudomonadota</taxon>
        <taxon>Gammaproteobacteria</taxon>
        <taxon>Chromatiales</taxon>
        <taxon>Ectothiorhodospiraceae</taxon>
        <taxon>Ectothiorhodospira</taxon>
    </lineage>
</organism>
<dbReference type="EMBL" id="FOAA01000003">
    <property type="protein sequence ID" value="SEK59778.1"/>
    <property type="molecule type" value="Genomic_DNA"/>
</dbReference>
<dbReference type="SUPFAM" id="SSF53756">
    <property type="entry name" value="UDP-Glycosyltransferase/glycogen phosphorylase"/>
    <property type="match status" value="1"/>
</dbReference>
<keyword evidence="2" id="KW-0808">Transferase</keyword>
<proteinExistence type="predicted"/>
<name>A0A1H7IBG4_9GAMM</name>
<dbReference type="InterPro" id="IPR001296">
    <property type="entry name" value="Glyco_trans_1"/>
</dbReference>
<dbReference type="PANTHER" id="PTHR45947">
    <property type="entry name" value="SULFOQUINOVOSYL TRANSFERASE SQD2"/>
    <property type="match status" value="1"/>
</dbReference>
<feature type="domain" description="Glycosyl transferase family 1" evidence="1">
    <location>
        <begin position="25"/>
        <end position="110"/>
    </location>
</feature>
<gene>
    <name evidence="2" type="ORF">SAMN05444515_10392</name>
</gene>